<feature type="transmembrane region" description="Helical" evidence="5">
    <location>
        <begin position="432"/>
        <end position="454"/>
    </location>
</feature>
<evidence type="ECO:0000256" key="2">
    <source>
        <dbReference type="ARBA" id="ARBA00022692"/>
    </source>
</evidence>
<evidence type="ECO:0000313" key="7">
    <source>
        <dbReference type="Proteomes" id="UP000235672"/>
    </source>
</evidence>
<evidence type="ECO:0000256" key="4">
    <source>
        <dbReference type="ARBA" id="ARBA00023136"/>
    </source>
</evidence>
<feature type="transmembrane region" description="Helical" evidence="5">
    <location>
        <begin position="207"/>
        <end position="228"/>
    </location>
</feature>
<feature type="transmembrane region" description="Helical" evidence="5">
    <location>
        <begin position="469"/>
        <end position="489"/>
    </location>
</feature>
<feature type="transmembrane region" description="Helical" evidence="5">
    <location>
        <begin position="374"/>
        <end position="393"/>
    </location>
</feature>
<dbReference type="InterPro" id="IPR036259">
    <property type="entry name" value="MFS_trans_sf"/>
</dbReference>
<feature type="transmembrane region" description="Helical" evidence="5">
    <location>
        <begin position="143"/>
        <end position="168"/>
    </location>
</feature>
<reference evidence="6 7" key="1">
    <citation type="submission" date="2016-05" db="EMBL/GenBank/DDBJ databases">
        <title>A degradative enzymes factory behind the ericoid mycorrhizal symbiosis.</title>
        <authorList>
            <consortium name="DOE Joint Genome Institute"/>
            <person name="Martino E."/>
            <person name="Morin E."/>
            <person name="Grelet G."/>
            <person name="Kuo A."/>
            <person name="Kohler A."/>
            <person name="Daghino S."/>
            <person name="Barry K."/>
            <person name="Choi C."/>
            <person name="Cichocki N."/>
            <person name="Clum A."/>
            <person name="Copeland A."/>
            <person name="Hainaut M."/>
            <person name="Haridas S."/>
            <person name="Labutti K."/>
            <person name="Lindquist E."/>
            <person name="Lipzen A."/>
            <person name="Khouja H.-R."/>
            <person name="Murat C."/>
            <person name="Ohm R."/>
            <person name="Olson A."/>
            <person name="Spatafora J."/>
            <person name="Veneault-Fourrey C."/>
            <person name="Henrissat B."/>
            <person name="Grigoriev I."/>
            <person name="Martin F."/>
            <person name="Perotto S."/>
        </authorList>
    </citation>
    <scope>NUCLEOTIDE SEQUENCE [LARGE SCALE GENOMIC DNA]</scope>
    <source>
        <strain evidence="6 7">UAMH 7357</strain>
    </source>
</reference>
<keyword evidence="7" id="KW-1185">Reference proteome</keyword>
<keyword evidence="4 5" id="KW-0472">Membrane</keyword>
<proteinExistence type="predicted"/>
<evidence type="ECO:0000256" key="3">
    <source>
        <dbReference type="ARBA" id="ARBA00022989"/>
    </source>
</evidence>
<dbReference type="PANTHER" id="PTHR23507">
    <property type="entry name" value="ZGC:174356"/>
    <property type="match status" value="1"/>
</dbReference>
<dbReference type="OrthoDB" id="10029326at2759"/>
<dbReference type="Gene3D" id="1.20.1250.20">
    <property type="entry name" value="MFS general substrate transporter like domains"/>
    <property type="match status" value="1"/>
</dbReference>
<feature type="transmembrane region" description="Helical" evidence="5">
    <location>
        <begin position="304"/>
        <end position="324"/>
    </location>
</feature>
<feature type="transmembrane region" description="Helical" evidence="5">
    <location>
        <begin position="330"/>
        <end position="353"/>
    </location>
</feature>
<gene>
    <name evidence="6" type="ORF">NA56DRAFT_706161</name>
</gene>
<feature type="transmembrane region" description="Helical" evidence="5">
    <location>
        <begin position="399"/>
        <end position="420"/>
    </location>
</feature>
<evidence type="ECO:0000256" key="5">
    <source>
        <dbReference type="SAM" id="Phobius"/>
    </source>
</evidence>
<dbReference type="AlphaFoldDB" id="A0A2J6PYK9"/>
<evidence type="ECO:0008006" key="8">
    <source>
        <dbReference type="Google" id="ProtNLM"/>
    </source>
</evidence>
<dbReference type="SUPFAM" id="SSF103473">
    <property type="entry name" value="MFS general substrate transporter"/>
    <property type="match status" value="1"/>
</dbReference>
<dbReference type="Proteomes" id="UP000235672">
    <property type="component" value="Unassembled WGS sequence"/>
</dbReference>
<evidence type="ECO:0000256" key="1">
    <source>
        <dbReference type="ARBA" id="ARBA00004141"/>
    </source>
</evidence>
<organism evidence="6 7">
    <name type="scientific">Hyaloscypha hepaticicola</name>
    <dbReference type="NCBI Taxonomy" id="2082293"/>
    <lineage>
        <taxon>Eukaryota</taxon>
        <taxon>Fungi</taxon>
        <taxon>Dikarya</taxon>
        <taxon>Ascomycota</taxon>
        <taxon>Pezizomycotina</taxon>
        <taxon>Leotiomycetes</taxon>
        <taxon>Helotiales</taxon>
        <taxon>Hyaloscyphaceae</taxon>
        <taxon>Hyaloscypha</taxon>
    </lineage>
</organism>
<keyword evidence="3 5" id="KW-1133">Transmembrane helix</keyword>
<keyword evidence="2 5" id="KW-0812">Transmembrane</keyword>
<protein>
    <recommendedName>
        <fullName evidence="8">MFS general substrate transporter</fullName>
    </recommendedName>
</protein>
<dbReference type="EMBL" id="KZ613491">
    <property type="protein sequence ID" value="PMD19109.1"/>
    <property type="molecule type" value="Genomic_DNA"/>
</dbReference>
<name>A0A2J6PYK9_9HELO</name>
<dbReference type="PANTHER" id="PTHR23507:SF1">
    <property type="entry name" value="FI18259P1-RELATED"/>
    <property type="match status" value="1"/>
</dbReference>
<dbReference type="GO" id="GO:0022857">
    <property type="term" value="F:transmembrane transporter activity"/>
    <property type="evidence" value="ECO:0007669"/>
    <property type="project" value="TreeGrafter"/>
</dbReference>
<evidence type="ECO:0000313" key="6">
    <source>
        <dbReference type="EMBL" id="PMD19109.1"/>
    </source>
</evidence>
<sequence>MSGSFRKRMLDMRPENKVLVPSILVTLGAFAVACLSSAYVYLIEQAVCRKHFMIYEPMRIGSGGLMDEGICKIPDVQAQVASINGTYTFLAFLPAFLFTGPYRELAKVLGRKLVIFMNICGFAIDSCFFIAVCYFYTFFDIRWIYLAPFLWVIGGGAIIFQSLLYTIISEGIDSKHLSGVLFKLRAAQVLAAFLAMALSSYLLRKDVWLQCFVGIATLFIMMPFTALLHDSIPPTKEKLTDYSPIDAEFEYSESTTLLTTFPAPIIEKTSVLVTVSRSLLENVTHTITLFKSIIHSSPFCRTTMLTYFLLSFATAINGIFTQWSSLMFSWILADVNAVTSLGTFVSFIVLLSLPTISSVIKPRFNNCSSNVDFFIVNASMLAWGTGVLCMALAPMREMLVAAVVVGNFGAGTYDALRGYVTGLLGGKDEIEQFYLGIGIMETVGGMVGTVAWSADFEESVGSLPWVLRVPYGVCAVLMSGTLGCVFALGRVGRRMAKSRVDVEQA</sequence>
<comment type="subcellular location">
    <subcellularLocation>
        <location evidence="1">Membrane</location>
        <topology evidence="1">Multi-pass membrane protein</topology>
    </subcellularLocation>
</comment>
<feature type="transmembrane region" description="Helical" evidence="5">
    <location>
        <begin position="20"/>
        <end position="43"/>
    </location>
</feature>
<accession>A0A2J6PYK9</accession>
<dbReference type="GO" id="GO:0016020">
    <property type="term" value="C:membrane"/>
    <property type="evidence" value="ECO:0007669"/>
    <property type="project" value="UniProtKB-SubCell"/>
</dbReference>
<dbReference type="PROSITE" id="PS51257">
    <property type="entry name" value="PROKAR_LIPOPROTEIN"/>
    <property type="match status" value="1"/>
</dbReference>
<feature type="transmembrane region" description="Helical" evidence="5">
    <location>
        <begin position="113"/>
        <end position="137"/>
    </location>
</feature>